<gene>
    <name evidence="13" type="ordered locus">H16_B1108</name>
    <name evidence="14" type="ORF">E6A55_24805</name>
</gene>
<keyword evidence="9" id="KW-0408">Iron</keyword>
<evidence type="ECO:0000256" key="8">
    <source>
        <dbReference type="ARBA" id="ARBA00022977"/>
    </source>
</evidence>
<dbReference type="Proteomes" id="UP000008210">
    <property type="component" value="Chromosome 2"/>
</dbReference>
<dbReference type="GO" id="GO:0009228">
    <property type="term" value="P:thiamine biosynthetic process"/>
    <property type="evidence" value="ECO:0007669"/>
    <property type="project" value="UniProtKB-KW"/>
</dbReference>
<evidence type="ECO:0000256" key="1">
    <source>
        <dbReference type="ARBA" id="ARBA00003469"/>
    </source>
</evidence>
<dbReference type="EMBL" id="AM260480">
    <property type="protein sequence ID" value="CAJ95899.1"/>
    <property type="molecule type" value="Genomic_DNA"/>
</dbReference>
<comment type="catalytic activity">
    <reaction evidence="11">
        <text>N(6)-(pyridoxal phosphate)-L-lysyl-[4-amino-5-hydroxymethyl-2-methylpyrimidine phosphate synthase] + L-histidyl-[4-amino-5-hydroxymethyl-2-methylpyrimidine phosphate synthase] + 2 Fe(3+) + 4 H2O = L-lysyl-[4-amino-5-hydroxymethyl-2-methylpyrimidine phosphate synthase] + (2S)-2-amino-5-hydroxy-4-oxopentanoyl-[4-amino-5-hydroxymethyl-2-methylpyrimidine phosphate synthase] + 4-amino-2-methyl-5-(phosphooxymethyl)pyrimidine + 3-oxopropanoate + 2 Fe(2+) + 2 H(+)</text>
        <dbReference type="Rhea" id="RHEA:65756"/>
        <dbReference type="Rhea" id="RHEA-COMP:16892"/>
        <dbReference type="Rhea" id="RHEA-COMP:16893"/>
        <dbReference type="Rhea" id="RHEA-COMP:16894"/>
        <dbReference type="Rhea" id="RHEA-COMP:16895"/>
        <dbReference type="ChEBI" id="CHEBI:15377"/>
        <dbReference type="ChEBI" id="CHEBI:15378"/>
        <dbReference type="ChEBI" id="CHEBI:29033"/>
        <dbReference type="ChEBI" id="CHEBI:29034"/>
        <dbReference type="ChEBI" id="CHEBI:29969"/>
        <dbReference type="ChEBI" id="CHEBI:29979"/>
        <dbReference type="ChEBI" id="CHEBI:33190"/>
        <dbReference type="ChEBI" id="CHEBI:58354"/>
        <dbReference type="ChEBI" id="CHEBI:143915"/>
        <dbReference type="ChEBI" id="CHEBI:157692"/>
    </reaction>
    <physiologicalReaction direction="left-to-right" evidence="11">
        <dbReference type="Rhea" id="RHEA:65757"/>
    </physiologicalReaction>
</comment>
<sequence length="394" mass="42059">MMCTVPAHALAACRRGVVPASWEATLSFRTRATGPRTHRPVTFVPEKDMRRRSFLRATGATALLAAAPFAVPHVRAAGSLQKFKFNLGWKVEASGAGFLLAHQRGYYKDAGLDVTIDTGNGSASAISLVAGGAYDCASADLAAMIEFNTTNPSAALKAVAIQYDLNPNAILVRKGSGIVRPADLAGKSILGQPFNASRKLFPVFARAQGFDPGGVKWESVTPDIGDTRFVKGDFDAAAYFFFTGLVNLKARGMGPERITVFRFSDYGMKSYGNGLVANRKSMTSDPEVMKAFVKASTRGWLDAIANPAAGGAAVKAREPLADQALETERLRLIVDGTMKTPDTRRDGWGAATPARLQATLDETVGAFGIKAPLTVADIWTDQFLPAPSDRRLKA</sequence>
<organism evidence="13 15">
    <name type="scientific">Cupriavidus necator (strain ATCC 17699 / DSM 428 / KCTC 22496 / NCIMB 10442 / H16 / Stanier 337)</name>
    <name type="common">Ralstonia eutropha</name>
    <dbReference type="NCBI Taxonomy" id="381666"/>
    <lineage>
        <taxon>Bacteria</taxon>
        <taxon>Pseudomonadati</taxon>
        <taxon>Pseudomonadota</taxon>
        <taxon>Betaproteobacteria</taxon>
        <taxon>Burkholderiales</taxon>
        <taxon>Burkholderiaceae</taxon>
        <taxon>Cupriavidus</taxon>
    </lineage>
</organism>
<accession>Q0K275</accession>
<dbReference type="Gene3D" id="3.40.190.10">
    <property type="entry name" value="Periplasmic binding protein-like II"/>
    <property type="match status" value="2"/>
</dbReference>
<comment type="function">
    <text evidence="1">Responsible for the formation of the pyrimidine heterocycle in the thiamine biosynthesis pathway. Catalyzes the formation of hydroxymethylpyrimidine phosphate (HMP-P) from histidine and pyridoxal phosphate (PLP). The protein uses PLP and the active site histidine to form HMP-P, generating an inactive enzyme. The enzyme can only undergo a single turnover, which suggests it is a suicide enzyme.</text>
</comment>
<proteinExistence type="inferred from homology"/>
<dbReference type="AlphaFoldDB" id="Q0K275"/>
<comment type="similarity">
    <text evidence="3">Belongs to the NMT1/THI5 family.</text>
</comment>
<evidence type="ECO:0000256" key="11">
    <source>
        <dbReference type="ARBA" id="ARBA00048179"/>
    </source>
</evidence>
<dbReference type="PANTHER" id="PTHR31528:SF1">
    <property type="entry name" value="4-AMINO-5-HYDROXYMETHYL-2-METHYLPYRIMIDINE PHOSPHATE SYNTHASE THI11-RELATED"/>
    <property type="match status" value="1"/>
</dbReference>
<keyword evidence="7" id="KW-0663">Pyridoxal phosphate</keyword>
<dbReference type="PANTHER" id="PTHR31528">
    <property type="entry name" value="4-AMINO-5-HYDROXYMETHYL-2-METHYLPYRIMIDINE PHOSPHATE SYNTHASE THI11-RELATED"/>
    <property type="match status" value="1"/>
</dbReference>
<dbReference type="eggNOG" id="COG0715">
    <property type="taxonomic scope" value="Bacteria"/>
</dbReference>
<evidence type="ECO:0000256" key="10">
    <source>
        <dbReference type="ARBA" id="ARBA00033171"/>
    </source>
</evidence>
<dbReference type="Proteomes" id="UP000296079">
    <property type="component" value="Chromosome 2"/>
</dbReference>
<evidence type="ECO:0000313" key="15">
    <source>
        <dbReference type="Proteomes" id="UP000008210"/>
    </source>
</evidence>
<dbReference type="EMBL" id="CP039288">
    <property type="protein sequence ID" value="QCC03776.1"/>
    <property type="molecule type" value="Genomic_DNA"/>
</dbReference>
<dbReference type="SUPFAM" id="SSF53850">
    <property type="entry name" value="Periplasmic binding protein-like II"/>
    <property type="match status" value="1"/>
</dbReference>
<reference evidence="14 16" key="2">
    <citation type="submission" date="2019-04" db="EMBL/GenBank/DDBJ databases">
        <title>Long-read de novo sequencing of Cupriavidus necator H16.</title>
        <authorList>
            <person name="Little G.T."/>
            <person name="Ehsaan M."/>
            <person name="Arenas-Lopez C."/>
            <person name="Jawed K."/>
            <person name="Winzer K."/>
            <person name="Kovacs K."/>
            <person name="Malys N."/>
            <person name="Minton N.P."/>
        </authorList>
    </citation>
    <scope>NUCLEOTIDE SEQUENCE [LARGE SCALE GENOMIC DNA]</scope>
    <source>
        <strain evidence="14 16">H16</strain>
    </source>
</reference>
<evidence type="ECO:0000256" key="2">
    <source>
        <dbReference type="ARBA" id="ARBA00004948"/>
    </source>
</evidence>
<evidence type="ECO:0000256" key="5">
    <source>
        <dbReference type="ARBA" id="ARBA00022679"/>
    </source>
</evidence>
<evidence type="ECO:0000313" key="16">
    <source>
        <dbReference type="Proteomes" id="UP000296079"/>
    </source>
</evidence>
<dbReference type="GO" id="GO:0016740">
    <property type="term" value="F:transferase activity"/>
    <property type="evidence" value="ECO:0007669"/>
    <property type="project" value="UniProtKB-KW"/>
</dbReference>
<keyword evidence="15" id="KW-1185">Reference proteome</keyword>
<dbReference type="STRING" id="381666.H16_B1108"/>
<dbReference type="InterPro" id="IPR015168">
    <property type="entry name" value="SsuA/THI5"/>
</dbReference>
<protein>
    <recommendedName>
        <fullName evidence="10">Thiamine pyrimidine synthase</fullName>
    </recommendedName>
</protein>
<dbReference type="KEGG" id="reh:H16_B1108"/>
<feature type="domain" description="SsuA/THI5-like" evidence="12">
    <location>
        <begin position="96"/>
        <end position="308"/>
    </location>
</feature>
<reference evidence="13 15" key="1">
    <citation type="journal article" date="2006" name="Nat. Biotechnol.">
        <title>Genome sequence of the bioplastic-producing 'Knallgas' bacterium Ralstonia eutropha H16.</title>
        <authorList>
            <person name="Pohlmann A."/>
            <person name="Fricke W.F."/>
            <person name="Reinecke F."/>
            <person name="Kusian B."/>
            <person name="Liesegang H."/>
            <person name="Cramm R."/>
            <person name="Eitinger T."/>
            <person name="Ewering C."/>
            <person name="Potter M."/>
            <person name="Schwartz E."/>
            <person name="Strittmatter A."/>
            <person name="Voss I."/>
            <person name="Gottschalk G."/>
            <person name="Steinbuechel A."/>
            <person name="Friedrich B."/>
            <person name="Bowien B."/>
        </authorList>
    </citation>
    <scope>NUCLEOTIDE SEQUENCE [LARGE SCALE GENOMIC DNA]</scope>
    <source>
        <strain evidence="15">ATCC 17699 / DSM 428 / KCTC 22496 / NCIMB 10442 / H16 / Stanier 337</strain>
        <strain evidence="13">H16</strain>
    </source>
</reference>
<evidence type="ECO:0000313" key="13">
    <source>
        <dbReference type="EMBL" id="CAJ95899.1"/>
    </source>
</evidence>
<dbReference type="GO" id="GO:0046872">
    <property type="term" value="F:metal ion binding"/>
    <property type="evidence" value="ECO:0007669"/>
    <property type="project" value="UniProtKB-KW"/>
</dbReference>
<evidence type="ECO:0000256" key="4">
    <source>
        <dbReference type="ARBA" id="ARBA00011738"/>
    </source>
</evidence>
<dbReference type="PROSITE" id="PS51318">
    <property type="entry name" value="TAT"/>
    <property type="match status" value="1"/>
</dbReference>
<keyword evidence="5" id="KW-0808">Transferase</keyword>
<keyword evidence="6" id="KW-0479">Metal-binding</keyword>
<evidence type="ECO:0000256" key="9">
    <source>
        <dbReference type="ARBA" id="ARBA00023004"/>
    </source>
</evidence>
<evidence type="ECO:0000256" key="7">
    <source>
        <dbReference type="ARBA" id="ARBA00022898"/>
    </source>
</evidence>
<evidence type="ECO:0000256" key="3">
    <source>
        <dbReference type="ARBA" id="ARBA00009406"/>
    </source>
</evidence>
<comment type="subunit">
    <text evidence="4">Homodimer.</text>
</comment>
<evidence type="ECO:0000313" key="14">
    <source>
        <dbReference type="EMBL" id="QCC03776.1"/>
    </source>
</evidence>
<keyword evidence="8" id="KW-0784">Thiamine biosynthesis</keyword>
<dbReference type="HOGENOM" id="CLU_028871_1_1_4"/>
<comment type="pathway">
    <text evidence="2">Cofactor biosynthesis; thiamine diphosphate biosynthesis.</text>
</comment>
<name>Q0K275_CUPNH</name>
<dbReference type="InterPro" id="IPR006311">
    <property type="entry name" value="TAT_signal"/>
</dbReference>
<dbReference type="Pfam" id="PF09084">
    <property type="entry name" value="NMT1"/>
    <property type="match status" value="1"/>
</dbReference>
<evidence type="ECO:0000259" key="12">
    <source>
        <dbReference type="Pfam" id="PF09084"/>
    </source>
</evidence>
<dbReference type="InterPro" id="IPR027939">
    <property type="entry name" value="NMT1/THI5"/>
</dbReference>
<evidence type="ECO:0000256" key="6">
    <source>
        <dbReference type="ARBA" id="ARBA00022723"/>
    </source>
</evidence>
<dbReference type="OrthoDB" id="8555942at2"/>